<reference evidence="3" key="1">
    <citation type="submission" date="2017-01" db="EMBL/GenBank/DDBJ databases">
        <authorList>
            <person name="Varghese N."/>
            <person name="Submissions S."/>
        </authorList>
    </citation>
    <scope>NUCLEOTIDE SEQUENCE [LARGE SCALE GENOMIC DNA]</scope>
    <source>
        <strain evidence="3">DSM 21054</strain>
    </source>
</reference>
<keyword evidence="3" id="KW-1185">Reference proteome</keyword>
<evidence type="ECO:0008006" key="4">
    <source>
        <dbReference type="Google" id="ProtNLM"/>
    </source>
</evidence>
<dbReference type="AlphaFoldDB" id="A0A1N7RHD9"/>
<gene>
    <name evidence="2" type="ORF">SAMN05421788_11741</name>
</gene>
<organism evidence="2 3">
    <name type="scientific">Filimonas lacunae</name>
    <dbReference type="NCBI Taxonomy" id="477680"/>
    <lineage>
        <taxon>Bacteria</taxon>
        <taxon>Pseudomonadati</taxon>
        <taxon>Bacteroidota</taxon>
        <taxon>Chitinophagia</taxon>
        <taxon>Chitinophagales</taxon>
        <taxon>Chitinophagaceae</taxon>
        <taxon>Filimonas</taxon>
    </lineage>
</organism>
<protein>
    <recommendedName>
        <fullName evidence="4">Cytochrome P460</fullName>
    </recommendedName>
</protein>
<dbReference type="OrthoDB" id="280897at2"/>
<dbReference type="EMBL" id="FTOR01000017">
    <property type="protein sequence ID" value="SIT34570.1"/>
    <property type="molecule type" value="Genomic_DNA"/>
</dbReference>
<dbReference type="STRING" id="477680.SAMN05421788_11741"/>
<proteinExistence type="predicted"/>
<evidence type="ECO:0000313" key="3">
    <source>
        <dbReference type="Proteomes" id="UP000186917"/>
    </source>
</evidence>
<dbReference type="Proteomes" id="UP000186917">
    <property type="component" value="Unassembled WGS sequence"/>
</dbReference>
<feature type="signal peptide" evidence="1">
    <location>
        <begin position="1"/>
        <end position="21"/>
    </location>
</feature>
<feature type="chain" id="PRO_5012613951" description="Cytochrome P460" evidence="1">
    <location>
        <begin position="22"/>
        <end position="439"/>
    </location>
</feature>
<evidence type="ECO:0000256" key="1">
    <source>
        <dbReference type="SAM" id="SignalP"/>
    </source>
</evidence>
<keyword evidence="1" id="KW-0732">Signal</keyword>
<evidence type="ECO:0000313" key="2">
    <source>
        <dbReference type="EMBL" id="SIT34570.1"/>
    </source>
</evidence>
<name>A0A1N7RHD9_9BACT</name>
<sequence>MTILLLASATAILFVSCSGTGQPTDGSDSTHPKPPDDSGKVQTTLSSVLPYDVSLPPQNERVLETTVRRGFDNFSWHSFIALCWNPEGGLIGEHGDNATVWETWKYNYEVFLDSGQKPSPWNQLLVKKDKSLFQTGKTPPDMRAIFQPFLTGPLIDQNGQYARFEIAINKEMFEYIDNNTLYNIEGQRKFKDTLRFPSGDSAKKTYGAIMVKAAWKILGKGDDSTKFHRRMATIHTPVTTAQGTRDSTYEALVGLVGLHIGTKTEVSPQWIWSTFEHVDNVPDYGKAVAGKQYNFYNIAAGEKRLNQVPSQPWNPGKPGQTPSQIARLTPIDSGTQALNDSIRALLVAINPKSVWQYYTLVGTQWPVHPSASDTGDPFPLYMANCTLETYDQGSIQGGKIVYTPNVTSSCINCHNGATTWGGAPSDFTFILKTAKAEKK</sequence>
<accession>A0A1N7RHD9</accession>
<dbReference type="RefSeq" id="WP_084206571.1">
    <property type="nucleotide sequence ID" value="NZ_AP017422.1"/>
</dbReference>